<proteinExistence type="predicted"/>
<dbReference type="InterPro" id="IPR012675">
    <property type="entry name" value="Beta-grasp_dom_sf"/>
</dbReference>
<protein>
    <recommendedName>
        <fullName evidence="3">Thiamine biosynthesis protein ThiS</fullName>
    </recommendedName>
</protein>
<reference evidence="1 2" key="1">
    <citation type="submission" date="2015-08" db="EMBL/GenBank/DDBJ databases">
        <title>Whole genome sequence of Flavobacterium akiainvivens IK-1T, from decaying Wikstroemia oahuensis, an endemic Hawaiian shrub.</title>
        <authorList>
            <person name="Wan X."/>
            <person name="Hou S."/>
            <person name="Saito J."/>
            <person name="Donachie S."/>
        </authorList>
    </citation>
    <scope>NUCLEOTIDE SEQUENCE [LARGE SCALE GENOMIC DNA]</scope>
    <source>
        <strain evidence="1 2">IK-1</strain>
    </source>
</reference>
<dbReference type="OrthoDB" id="1191081at2"/>
<accession>A0A0M8MFF1</accession>
<dbReference type="AlphaFoldDB" id="A0A0M8MFF1"/>
<dbReference type="PATRIC" id="fig|1202724.3.peg.628"/>
<evidence type="ECO:0000313" key="1">
    <source>
        <dbReference type="EMBL" id="KOS05131.1"/>
    </source>
</evidence>
<dbReference type="Proteomes" id="UP000037755">
    <property type="component" value="Unassembled WGS sequence"/>
</dbReference>
<sequence length="75" mass="8022">MKVRVIAFGQIAEITGGELFIEAQDTVVLKAALQVEFPTLADKKYAIAVNNKLVTEVTALTENDVVALMPPYSGG</sequence>
<keyword evidence="2" id="KW-1185">Reference proteome</keyword>
<dbReference type="STRING" id="1202724.AM493_03060"/>
<dbReference type="InterPro" id="IPR003749">
    <property type="entry name" value="ThiS/MoaD-like"/>
</dbReference>
<dbReference type="EMBL" id="LIYD01000005">
    <property type="protein sequence ID" value="KOS05131.1"/>
    <property type="molecule type" value="Genomic_DNA"/>
</dbReference>
<dbReference type="SUPFAM" id="SSF54285">
    <property type="entry name" value="MoaD/ThiS"/>
    <property type="match status" value="1"/>
</dbReference>
<gene>
    <name evidence="1" type="ORF">AM493_03060</name>
</gene>
<evidence type="ECO:0008006" key="3">
    <source>
        <dbReference type="Google" id="ProtNLM"/>
    </source>
</evidence>
<organism evidence="1 2">
    <name type="scientific">Flavobacterium akiainvivens</name>
    <dbReference type="NCBI Taxonomy" id="1202724"/>
    <lineage>
        <taxon>Bacteria</taxon>
        <taxon>Pseudomonadati</taxon>
        <taxon>Bacteroidota</taxon>
        <taxon>Flavobacteriia</taxon>
        <taxon>Flavobacteriales</taxon>
        <taxon>Flavobacteriaceae</taxon>
        <taxon>Flavobacterium</taxon>
    </lineage>
</organism>
<evidence type="ECO:0000313" key="2">
    <source>
        <dbReference type="Proteomes" id="UP000037755"/>
    </source>
</evidence>
<name>A0A0M8MFF1_9FLAO</name>
<dbReference type="InterPro" id="IPR016155">
    <property type="entry name" value="Mopterin_synth/thiamin_S_b"/>
</dbReference>
<dbReference type="Gene3D" id="3.10.20.30">
    <property type="match status" value="1"/>
</dbReference>
<dbReference type="RefSeq" id="WP_054406193.1">
    <property type="nucleotide sequence ID" value="NZ_FOYA01000006.1"/>
</dbReference>
<dbReference type="Pfam" id="PF02597">
    <property type="entry name" value="ThiS"/>
    <property type="match status" value="1"/>
</dbReference>
<comment type="caution">
    <text evidence="1">The sequence shown here is derived from an EMBL/GenBank/DDBJ whole genome shotgun (WGS) entry which is preliminary data.</text>
</comment>